<evidence type="ECO:0000256" key="3">
    <source>
        <dbReference type="PIRSR" id="PIRSR630564-1"/>
    </source>
</evidence>
<evidence type="ECO:0000256" key="1">
    <source>
        <dbReference type="ARBA" id="ARBA00007471"/>
    </source>
</evidence>
<dbReference type="InterPro" id="IPR011993">
    <property type="entry name" value="PH-like_dom_sf"/>
</dbReference>
<dbReference type="Proteomes" id="UP001626550">
    <property type="component" value="Unassembled WGS sequence"/>
</dbReference>
<dbReference type="InterPro" id="IPR030564">
    <property type="entry name" value="Myotubularin"/>
</dbReference>
<dbReference type="SUPFAM" id="SSF52799">
    <property type="entry name" value="(Phosphotyrosine protein) phosphatases II"/>
    <property type="match status" value="1"/>
</dbReference>
<evidence type="ECO:0000256" key="4">
    <source>
        <dbReference type="PIRSR" id="PIRSR630564-2"/>
    </source>
</evidence>
<comment type="similarity">
    <text evidence="1">Belongs to the protein-tyrosine phosphatase family. Non-receptor class myotubularin subfamily.</text>
</comment>
<comment type="caution">
    <text evidence="6">The sequence shown here is derived from an EMBL/GenBank/DDBJ whole genome shotgun (WGS) entry which is preliminary data.</text>
</comment>
<keyword evidence="7" id="KW-1185">Reference proteome</keyword>
<evidence type="ECO:0000313" key="7">
    <source>
        <dbReference type="Proteomes" id="UP001626550"/>
    </source>
</evidence>
<dbReference type="SUPFAM" id="SSF50729">
    <property type="entry name" value="PH domain-like"/>
    <property type="match status" value="1"/>
</dbReference>
<dbReference type="Gene3D" id="2.30.29.30">
    <property type="entry name" value="Pleckstrin-homology domain (PH domain)/Phosphotyrosine-binding domain (PTB)"/>
    <property type="match status" value="1"/>
</dbReference>
<reference evidence="6 7" key="1">
    <citation type="submission" date="2024-11" db="EMBL/GenBank/DDBJ databases">
        <title>Adaptive evolution of stress response genes in parasites aligns with host niche diversity.</title>
        <authorList>
            <person name="Hahn C."/>
            <person name="Resl P."/>
        </authorList>
    </citation>
    <scope>NUCLEOTIDE SEQUENCE [LARGE SCALE GENOMIC DNA]</scope>
    <source>
        <strain evidence="6">EGGRZ-B1_66</strain>
        <tissue evidence="6">Body</tissue>
    </source>
</reference>
<dbReference type="SMART" id="SM00404">
    <property type="entry name" value="PTPc_motif"/>
    <property type="match status" value="1"/>
</dbReference>
<dbReference type="InterPro" id="IPR016130">
    <property type="entry name" value="Tyr_Pase_AS"/>
</dbReference>
<organism evidence="6 7">
    <name type="scientific">Cichlidogyrus casuarinus</name>
    <dbReference type="NCBI Taxonomy" id="1844966"/>
    <lineage>
        <taxon>Eukaryota</taxon>
        <taxon>Metazoa</taxon>
        <taxon>Spiralia</taxon>
        <taxon>Lophotrochozoa</taxon>
        <taxon>Platyhelminthes</taxon>
        <taxon>Monogenea</taxon>
        <taxon>Monopisthocotylea</taxon>
        <taxon>Dactylogyridea</taxon>
        <taxon>Ancyrocephalidae</taxon>
        <taxon>Cichlidogyrus</taxon>
    </lineage>
</organism>
<dbReference type="Pfam" id="PF06602">
    <property type="entry name" value="Myotub-related"/>
    <property type="match status" value="1"/>
</dbReference>
<dbReference type="PANTHER" id="PTHR10807">
    <property type="entry name" value="MYOTUBULARIN-RELATED"/>
    <property type="match status" value="1"/>
</dbReference>
<dbReference type="AlphaFoldDB" id="A0ABD2QMT3"/>
<dbReference type="EMBL" id="JBJKFK010000080">
    <property type="protein sequence ID" value="KAL3320051.1"/>
    <property type="molecule type" value="Genomic_DNA"/>
</dbReference>
<feature type="domain" description="Myotubularin phosphatase" evidence="5">
    <location>
        <begin position="137"/>
        <end position="540"/>
    </location>
</feature>
<gene>
    <name evidence="6" type="primary">MTMR2</name>
    <name evidence="6" type="ORF">Ciccas_001269</name>
</gene>
<dbReference type="GO" id="GO:0006629">
    <property type="term" value="P:lipid metabolic process"/>
    <property type="evidence" value="ECO:0007669"/>
    <property type="project" value="UniProtKB-KW"/>
</dbReference>
<dbReference type="InterPro" id="IPR003595">
    <property type="entry name" value="Tyr_Pase_cat"/>
</dbReference>
<sequence>MQVPLRLLPAERVIKKYPNTNYRSLSDNPINGTLIHNDLSEEPRNDHKINYGNLLTVPLACINNIDTKSVQKNNYVILKIACKDHRDLHFALMDINDANETVDKLRQYASPNLYNIPLFAYTYGERCIAANRFITNGWEIYNPEDEFTRQNIVVNGWKITNINADFKLSETYPPVLAVPKDASDELLKEVAKCRSKGRIPVLSWLHPVSKASLTRASQPLVGPTKKRLEPDIQMLKLIKETNANSNSLLIFDARPRVNAMANITVGGGVEDPSNYENIQYIFLNIQNIHAMRGSQTKITDACFSKPDDSKWFKQLSDSKWLYHLKQILFAATSIADKIENHKTSILVHCSDGWDRTAQITSLAMIMLDPHYRTIRGFEELIEKEWISFGHKFSQRTGSQAAGGSLLMPDSQSSILLVHSSPNGTKKVAKEDERSPVFLQFIDCVWQMTNQFKTAFEFNEKFLITIMDELYAGRFGTFLFDNLYQAQQNQCREKTISLWGYLNENLDEYRNPFYLNSEITGHRVIFPQHALVQLKLWTSYYLRWHRSMQVQDPIALRERVLVEAMNRFRTPITAHSQRQVKSQTYEEVL</sequence>
<evidence type="ECO:0000259" key="5">
    <source>
        <dbReference type="PROSITE" id="PS51339"/>
    </source>
</evidence>
<name>A0ABD2QMT3_9PLAT</name>
<accession>A0ABD2QMT3</accession>
<evidence type="ECO:0000313" key="6">
    <source>
        <dbReference type="EMBL" id="KAL3320051.1"/>
    </source>
</evidence>
<dbReference type="PROSITE" id="PS51339">
    <property type="entry name" value="PPASE_MYOTUBULARIN"/>
    <property type="match status" value="1"/>
</dbReference>
<keyword evidence="2" id="KW-0443">Lipid metabolism</keyword>
<feature type="binding site" evidence="4">
    <location>
        <begin position="287"/>
        <end position="288"/>
    </location>
    <ligand>
        <name>substrate</name>
    </ligand>
</feature>
<proteinExistence type="inferred from homology"/>
<feature type="active site" description="Phosphocysteine intermediate" evidence="3">
    <location>
        <position position="349"/>
    </location>
</feature>
<protein>
    <submittedName>
        <fullName evidence="6">Myotubularin- protein 2</fullName>
    </submittedName>
</protein>
<dbReference type="PROSITE" id="PS00383">
    <property type="entry name" value="TYR_PHOSPHATASE_1"/>
    <property type="match status" value="1"/>
</dbReference>
<feature type="binding site" evidence="4">
    <location>
        <begin position="349"/>
        <end position="355"/>
    </location>
    <ligand>
        <name>substrate</name>
    </ligand>
</feature>
<dbReference type="InterPro" id="IPR029021">
    <property type="entry name" value="Prot-tyrosine_phosphatase-like"/>
</dbReference>
<dbReference type="InterPro" id="IPR010569">
    <property type="entry name" value="Myotubularin-like_Pase_dom"/>
</dbReference>
<evidence type="ECO:0000256" key="2">
    <source>
        <dbReference type="ARBA" id="ARBA00023098"/>
    </source>
</evidence>
<dbReference type="PANTHER" id="PTHR10807:SF128">
    <property type="entry name" value="PHOSPHATIDYLINOSITOL-3,5-BISPHOSPHATE 3-PHOSPHATASE"/>
    <property type="match status" value="1"/>
</dbReference>